<proteinExistence type="inferred from homology"/>
<dbReference type="GO" id="GO:0016020">
    <property type="term" value="C:membrane"/>
    <property type="evidence" value="ECO:0007669"/>
    <property type="project" value="UniProtKB-SubCell"/>
</dbReference>
<evidence type="ECO:0000313" key="10">
    <source>
        <dbReference type="Proteomes" id="UP000244855"/>
    </source>
</evidence>
<keyword evidence="2 7" id="KW-0812">Transmembrane</keyword>
<dbReference type="Pfam" id="PF20684">
    <property type="entry name" value="Fung_rhodopsin"/>
    <property type="match status" value="1"/>
</dbReference>
<feature type="region of interest" description="Disordered" evidence="6">
    <location>
        <begin position="362"/>
        <end position="390"/>
    </location>
</feature>
<feature type="transmembrane region" description="Helical" evidence="7">
    <location>
        <begin position="197"/>
        <end position="219"/>
    </location>
</feature>
<accession>A0A2V1DB34</accession>
<dbReference type="PANTHER" id="PTHR33048:SF146">
    <property type="entry name" value="INTEGRAL MEMBRANE PROTEIN"/>
    <property type="match status" value="1"/>
</dbReference>
<name>A0A2V1DB34_9PLEO</name>
<evidence type="ECO:0000256" key="5">
    <source>
        <dbReference type="ARBA" id="ARBA00038359"/>
    </source>
</evidence>
<evidence type="ECO:0000256" key="4">
    <source>
        <dbReference type="ARBA" id="ARBA00023136"/>
    </source>
</evidence>
<evidence type="ECO:0000259" key="8">
    <source>
        <dbReference type="Pfam" id="PF20684"/>
    </source>
</evidence>
<keyword evidence="3 7" id="KW-1133">Transmembrane helix</keyword>
<gene>
    <name evidence="9" type="ORF">DM02DRAFT_675611</name>
</gene>
<organism evidence="9 10">
    <name type="scientific">Periconia macrospinosa</name>
    <dbReference type="NCBI Taxonomy" id="97972"/>
    <lineage>
        <taxon>Eukaryota</taxon>
        <taxon>Fungi</taxon>
        <taxon>Dikarya</taxon>
        <taxon>Ascomycota</taxon>
        <taxon>Pezizomycotina</taxon>
        <taxon>Dothideomycetes</taxon>
        <taxon>Pleosporomycetidae</taxon>
        <taxon>Pleosporales</taxon>
        <taxon>Massarineae</taxon>
        <taxon>Periconiaceae</taxon>
        <taxon>Periconia</taxon>
    </lineage>
</organism>
<feature type="transmembrane region" description="Helical" evidence="7">
    <location>
        <begin position="271"/>
        <end position="289"/>
    </location>
</feature>
<dbReference type="Proteomes" id="UP000244855">
    <property type="component" value="Unassembled WGS sequence"/>
</dbReference>
<evidence type="ECO:0000313" key="9">
    <source>
        <dbReference type="EMBL" id="PVH95308.1"/>
    </source>
</evidence>
<evidence type="ECO:0000256" key="3">
    <source>
        <dbReference type="ARBA" id="ARBA00022989"/>
    </source>
</evidence>
<feature type="transmembrane region" description="Helical" evidence="7">
    <location>
        <begin position="231"/>
        <end position="251"/>
    </location>
</feature>
<keyword evidence="4 7" id="KW-0472">Membrane</keyword>
<protein>
    <recommendedName>
        <fullName evidence="8">Rhodopsin domain-containing protein</fullName>
    </recommendedName>
</protein>
<dbReference type="STRING" id="97972.A0A2V1DB34"/>
<dbReference type="OrthoDB" id="4682787at2759"/>
<feature type="transmembrane region" description="Helical" evidence="7">
    <location>
        <begin position="116"/>
        <end position="135"/>
    </location>
</feature>
<sequence>MTPEERNRMLDRPAVTPPHNLTSNFDNPTEYRPWWLPVQITLFTLLTLIVGAWMIVKLRVTKKVLIEDYVIFLAYLEFLVFMTFVFMMSDHRLGAHMWDITIRTRIKLFKLYYDSVLLYFVIMVTIRVGVILQLVRTFVPGGVRDTVWWTAHVMLWVNIVFYFVNFVVELKYCTPRAKEWDPTIEGGSCLNASEVRFVIAILNVLSDLIIIFLPQRIIWKLNQPLKARLKLSVLFLFGIFSMACGCVQIYLGIDMSIDKMDKSYKISNSAIWAVLEVMSGFLVACSPVIPKFLTLVWRTTSSSRIGTTFRTLLRISSNGSRGRSNGPAEDEILTIGRLPERNRRPGVSDIDYDNLMEDTIDGTKSGPDNISLRELSTHSDGSLRRERQVT</sequence>
<dbReference type="EMBL" id="KZ805501">
    <property type="protein sequence ID" value="PVH95308.1"/>
    <property type="molecule type" value="Genomic_DNA"/>
</dbReference>
<feature type="domain" description="Rhodopsin" evidence="8">
    <location>
        <begin position="55"/>
        <end position="293"/>
    </location>
</feature>
<dbReference type="InterPro" id="IPR052337">
    <property type="entry name" value="SAT4-like"/>
</dbReference>
<keyword evidence="10" id="KW-1185">Reference proteome</keyword>
<evidence type="ECO:0000256" key="2">
    <source>
        <dbReference type="ARBA" id="ARBA00022692"/>
    </source>
</evidence>
<dbReference type="InterPro" id="IPR049326">
    <property type="entry name" value="Rhodopsin_dom_fungi"/>
</dbReference>
<evidence type="ECO:0000256" key="7">
    <source>
        <dbReference type="SAM" id="Phobius"/>
    </source>
</evidence>
<comment type="subcellular location">
    <subcellularLocation>
        <location evidence="1">Membrane</location>
        <topology evidence="1">Multi-pass membrane protein</topology>
    </subcellularLocation>
</comment>
<feature type="transmembrane region" description="Helical" evidence="7">
    <location>
        <begin position="147"/>
        <end position="168"/>
    </location>
</feature>
<dbReference type="AlphaFoldDB" id="A0A2V1DB34"/>
<feature type="transmembrane region" description="Helical" evidence="7">
    <location>
        <begin position="34"/>
        <end position="56"/>
    </location>
</feature>
<feature type="compositionally biased region" description="Basic and acidic residues" evidence="6">
    <location>
        <begin position="1"/>
        <end position="11"/>
    </location>
</feature>
<feature type="transmembrane region" description="Helical" evidence="7">
    <location>
        <begin position="68"/>
        <end position="88"/>
    </location>
</feature>
<feature type="region of interest" description="Disordered" evidence="6">
    <location>
        <begin position="1"/>
        <end position="21"/>
    </location>
</feature>
<evidence type="ECO:0000256" key="6">
    <source>
        <dbReference type="SAM" id="MobiDB-lite"/>
    </source>
</evidence>
<comment type="similarity">
    <text evidence="5">Belongs to the SAT4 family.</text>
</comment>
<reference evidence="9 10" key="1">
    <citation type="journal article" date="2018" name="Sci. Rep.">
        <title>Comparative genomics provides insights into the lifestyle and reveals functional heterogeneity of dark septate endophytic fungi.</title>
        <authorList>
            <person name="Knapp D.G."/>
            <person name="Nemeth J.B."/>
            <person name="Barry K."/>
            <person name="Hainaut M."/>
            <person name="Henrissat B."/>
            <person name="Johnson J."/>
            <person name="Kuo A."/>
            <person name="Lim J.H.P."/>
            <person name="Lipzen A."/>
            <person name="Nolan M."/>
            <person name="Ohm R.A."/>
            <person name="Tamas L."/>
            <person name="Grigoriev I.V."/>
            <person name="Spatafora J.W."/>
            <person name="Nagy L.G."/>
            <person name="Kovacs G.M."/>
        </authorList>
    </citation>
    <scope>NUCLEOTIDE SEQUENCE [LARGE SCALE GENOMIC DNA]</scope>
    <source>
        <strain evidence="9 10">DSE2036</strain>
    </source>
</reference>
<evidence type="ECO:0000256" key="1">
    <source>
        <dbReference type="ARBA" id="ARBA00004141"/>
    </source>
</evidence>
<dbReference type="PANTHER" id="PTHR33048">
    <property type="entry name" value="PTH11-LIKE INTEGRAL MEMBRANE PROTEIN (AFU_ORTHOLOGUE AFUA_5G11245)"/>
    <property type="match status" value="1"/>
</dbReference>
<feature type="compositionally biased region" description="Basic and acidic residues" evidence="6">
    <location>
        <begin position="375"/>
        <end position="390"/>
    </location>
</feature>